<gene>
    <name evidence="2" type="ORF">RUM4293_00320</name>
</gene>
<keyword evidence="3" id="KW-1185">Reference proteome</keyword>
<organism evidence="2 3">
    <name type="scientific">Ruegeria atlantica</name>
    <dbReference type="NCBI Taxonomy" id="81569"/>
    <lineage>
        <taxon>Bacteria</taxon>
        <taxon>Pseudomonadati</taxon>
        <taxon>Pseudomonadota</taxon>
        <taxon>Alphaproteobacteria</taxon>
        <taxon>Rhodobacterales</taxon>
        <taxon>Roseobacteraceae</taxon>
        <taxon>Ruegeria</taxon>
    </lineage>
</organism>
<dbReference type="RefSeq" id="WP_261307775.1">
    <property type="nucleotide sequence ID" value="NZ_CYPS01000008.1"/>
</dbReference>
<protein>
    <submittedName>
        <fullName evidence="2">Uncharacterized protein</fullName>
    </submittedName>
</protein>
<evidence type="ECO:0000256" key="1">
    <source>
        <dbReference type="SAM" id="Phobius"/>
    </source>
</evidence>
<accession>A0A0P1EN45</accession>
<keyword evidence="1" id="KW-0472">Membrane</keyword>
<name>A0A0P1EN45_9RHOB</name>
<sequence length="42" mass="4827">MTKTFRRSYQSFSFLFVLNWDFLLFFGATALAIGGWAVVVSM</sequence>
<proteinExistence type="predicted"/>
<keyword evidence="1" id="KW-1133">Transmembrane helix</keyword>
<evidence type="ECO:0000313" key="2">
    <source>
        <dbReference type="EMBL" id="CUH41448.1"/>
    </source>
</evidence>
<dbReference type="Proteomes" id="UP000050786">
    <property type="component" value="Unassembled WGS sequence"/>
</dbReference>
<dbReference type="EMBL" id="CYPS01000008">
    <property type="protein sequence ID" value="CUH41448.1"/>
    <property type="molecule type" value="Genomic_DNA"/>
</dbReference>
<dbReference type="AlphaFoldDB" id="A0A0P1EN45"/>
<evidence type="ECO:0000313" key="3">
    <source>
        <dbReference type="Proteomes" id="UP000050786"/>
    </source>
</evidence>
<keyword evidence="1" id="KW-0812">Transmembrane</keyword>
<feature type="transmembrane region" description="Helical" evidence="1">
    <location>
        <begin position="12"/>
        <end position="39"/>
    </location>
</feature>
<reference evidence="3" key="1">
    <citation type="submission" date="2015-09" db="EMBL/GenBank/DDBJ databases">
        <authorList>
            <person name="Rodrigo-Torres L."/>
            <person name="Arahal D.R."/>
        </authorList>
    </citation>
    <scope>NUCLEOTIDE SEQUENCE [LARGE SCALE GENOMIC DNA]</scope>
    <source>
        <strain evidence="3">CECT 4293</strain>
    </source>
</reference>